<name>A0A8S5Q3E5_9CAUD</name>
<evidence type="ECO:0000313" key="1">
    <source>
        <dbReference type="EMBL" id="DAE13855.1"/>
    </source>
</evidence>
<protein>
    <submittedName>
        <fullName evidence="1">Uncharacterized protein</fullName>
    </submittedName>
</protein>
<organism evidence="1">
    <name type="scientific">Siphoviridae sp. ctLNL10</name>
    <dbReference type="NCBI Taxonomy" id="2825453"/>
    <lineage>
        <taxon>Viruses</taxon>
        <taxon>Duplodnaviria</taxon>
        <taxon>Heunggongvirae</taxon>
        <taxon>Uroviricota</taxon>
        <taxon>Caudoviricetes</taxon>
    </lineage>
</organism>
<reference evidence="1" key="1">
    <citation type="journal article" date="2021" name="Proc. Natl. Acad. Sci. U.S.A.">
        <title>A Catalog of Tens of Thousands of Viruses from Human Metagenomes Reveals Hidden Associations with Chronic Diseases.</title>
        <authorList>
            <person name="Tisza M.J."/>
            <person name="Buck C.B."/>
        </authorList>
    </citation>
    <scope>NUCLEOTIDE SEQUENCE</scope>
    <source>
        <strain evidence="1">CtLNL10</strain>
    </source>
</reference>
<dbReference type="EMBL" id="BK015570">
    <property type="protein sequence ID" value="DAE13855.1"/>
    <property type="molecule type" value="Genomic_DNA"/>
</dbReference>
<accession>A0A8S5Q3E5</accession>
<sequence>MIKEALQYIVGLSEAKTQEINGHVYTDKDLIRISYNPKAAAIGMSTLTSLVDYIKAGIDKMSDKMIIQVVDPLTVRLISMLDDERKREVLVEVTGQVPQITFNRYIDRESFNIALQSKFIHDDNVALLLKFVGTVQSESVAAYGDDGVSQKATIKKGIAGSQDALVPNPVVLRPYRTFMEVEQPASSFVFRMKDDRDIECAIFEADGGAWKNVAMQNIKDYLEYELSEYKQFTVIS</sequence>
<proteinExistence type="predicted"/>